<organism evidence="5 6">
    <name type="scientific">Sphingomonas xanthus</name>
    <dbReference type="NCBI Taxonomy" id="2594473"/>
    <lineage>
        <taxon>Bacteria</taxon>
        <taxon>Pseudomonadati</taxon>
        <taxon>Pseudomonadota</taxon>
        <taxon>Alphaproteobacteria</taxon>
        <taxon>Sphingomonadales</taxon>
        <taxon>Sphingomonadaceae</taxon>
        <taxon>Sphingomonas</taxon>
    </lineage>
</organism>
<keyword evidence="3 4" id="KW-0378">Hydrolase</keyword>
<name>A0A516IS15_9SPHN</name>
<dbReference type="RefSeq" id="WP_147494156.1">
    <property type="nucleotide sequence ID" value="NZ_CP041659.1"/>
</dbReference>
<dbReference type="InterPro" id="IPR036412">
    <property type="entry name" value="HAD-like_sf"/>
</dbReference>
<comment type="cofactor">
    <cofactor evidence="4">
        <name>Mg(2+)</name>
        <dbReference type="ChEBI" id="CHEBI:18420"/>
    </cofactor>
</comment>
<keyword evidence="6" id="KW-1185">Reference proteome</keyword>
<dbReference type="NCBIfam" id="TIGR01484">
    <property type="entry name" value="HAD-SF-IIB"/>
    <property type="match status" value="1"/>
</dbReference>
<dbReference type="NCBIfam" id="TIGR00685">
    <property type="entry name" value="T6PP"/>
    <property type="match status" value="1"/>
</dbReference>
<comment type="function">
    <text evidence="4">Removes the phosphate from trehalose 6-phosphate to produce free trehalose.</text>
</comment>
<accession>A0A516IS15</accession>
<evidence type="ECO:0000313" key="6">
    <source>
        <dbReference type="Proteomes" id="UP000321857"/>
    </source>
</evidence>
<reference evidence="5 6" key="1">
    <citation type="submission" date="2019-07" db="EMBL/GenBank/DDBJ databases">
        <title>Sphingomonas AE3 Genome sequencing and assembly.</title>
        <authorList>
            <person name="Kim H."/>
        </authorList>
    </citation>
    <scope>NUCLEOTIDE SEQUENCE [LARGE SCALE GENOMIC DNA]</scope>
    <source>
        <strain evidence="5 6">AE3</strain>
    </source>
</reference>
<dbReference type="UniPathway" id="UPA00299"/>
<dbReference type="KEGG" id="sxa:FMM02_06890"/>
<gene>
    <name evidence="5" type="primary">otsB</name>
    <name evidence="5" type="ORF">FMM02_06890</name>
</gene>
<dbReference type="InterPro" id="IPR044651">
    <property type="entry name" value="OTSB-like"/>
</dbReference>
<evidence type="ECO:0000256" key="1">
    <source>
        <dbReference type="ARBA" id="ARBA00005199"/>
    </source>
</evidence>
<dbReference type="EC" id="3.1.3.12" evidence="4"/>
<dbReference type="Pfam" id="PF02358">
    <property type="entry name" value="Trehalose_PPase"/>
    <property type="match status" value="1"/>
</dbReference>
<evidence type="ECO:0000256" key="2">
    <source>
        <dbReference type="ARBA" id="ARBA00008770"/>
    </source>
</evidence>
<dbReference type="Gene3D" id="3.40.50.1000">
    <property type="entry name" value="HAD superfamily/HAD-like"/>
    <property type="match status" value="1"/>
</dbReference>
<sequence length="246" mass="26480">MILEEPPIGLLEKASLFLDFDGTLVDFADRPDAVHLDPAMIVILERLQQQLEGRLAVLSGRALDDIRAFLDPLRMPVAGSHGLERADSEEQAPDPILSDELVEAIDQLRAFAATLPGLLVETKPMSVALHFRTNPQAERACLEAVEAVARSTGLVIQPGNKVFELKPVEGDKGSALEQFMAEPPFAGSRPIFLGDDLTDEHGFLAARRFGGSGVLVGDPRDTAASYRLANVAAVHAWLRAASEALA</sequence>
<keyword evidence="4" id="KW-0460">Magnesium</keyword>
<comment type="similarity">
    <text evidence="2 4">Belongs to the trehalose phosphatase family.</text>
</comment>
<dbReference type="AlphaFoldDB" id="A0A516IS15"/>
<dbReference type="GO" id="GO:0005992">
    <property type="term" value="P:trehalose biosynthetic process"/>
    <property type="evidence" value="ECO:0007669"/>
    <property type="project" value="UniProtKB-UniPathway"/>
</dbReference>
<dbReference type="Proteomes" id="UP000321857">
    <property type="component" value="Chromosome"/>
</dbReference>
<keyword evidence="4" id="KW-0479">Metal-binding</keyword>
<dbReference type="OrthoDB" id="9814913at2"/>
<dbReference type="Gene3D" id="3.30.70.1020">
    <property type="entry name" value="Trehalose-6-phosphate phosphatase related protein, domain 2"/>
    <property type="match status" value="1"/>
</dbReference>
<comment type="pathway">
    <text evidence="1 4">Glycan biosynthesis; trehalose biosynthesis.</text>
</comment>
<dbReference type="GO" id="GO:0046872">
    <property type="term" value="F:metal ion binding"/>
    <property type="evidence" value="ECO:0007669"/>
    <property type="project" value="UniProtKB-KW"/>
</dbReference>
<dbReference type="InterPro" id="IPR006379">
    <property type="entry name" value="HAD-SF_hydro_IIB"/>
</dbReference>
<dbReference type="CDD" id="cd01627">
    <property type="entry name" value="HAD_TPP"/>
    <property type="match status" value="1"/>
</dbReference>
<evidence type="ECO:0000256" key="3">
    <source>
        <dbReference type="ARBA" id="ARBA00022801"/>
    </source>
</evidence>
<dbReference type="PANTHER" id="PTHR43768:SF3">
    <property type="entry name" value="TREHALOSE 6-PHOSPHATE PHOSPHATASE"/>
    <property type="match status" value="1"/>
</dbReference>
<proteinExistence type="inferred from homology"/>
<dbReference type="InterPro" id="IPR003337">
    <property type="entry name" value="Trehalose_PPase"/>
</dbReference>
<protein>
    <recommendedName>
        <fullName evidence="4">Trehalose 6-phosphate phosphatase</fullName>
        <ecNumber evidence="4">3.1.3.12</ecNumber>
    </recommendedName>
</protein>
<dbReference type="EMBL" id="CP041659">
    <property type="protein sequence ID" value="QDP19707.1"/>
    <property type="molecule type" value="Genomic_DNA"/>
</dbReference>
<dbReference type="InterPro" id="IPR023214">
    <property type="entry name" value="HAD_sf"/>
</dbReference>
<evidence type="ECO:0000313" key="5">
    <source>
        <dbReference type="EMBL" id="QDP19707.1"/>
    </source>
</evidence>
<evidence type="ECO:0000256" key="4">
    <source>
        <dbReference type="RuleBase" id="RU361117"/>
    </source>
</evidence>
<dbReference type="PANTHER" id="PTHR43768">
    <property type="entry name" value="TREHALOSE 6-PHOSPHATE PHOSPHATASE"/>
    <property type="match status" value="1"/>
</dbReference>
<dbReference type="GO" id="GO:0004805">
    <property type="term" value="F:trehalose-phosphatase activity"/>
    <property type="evidence" value="ECO:0007669"/>
    <property type="project" value="UniProtKB-EC"/>
</dbReference>
<comment type="catalytic activity">
    <reaction evidence="4">
        <text>alpha,alpha-trehalose 6-phosphate + H2O = alpha,alpha-trehalose + phosphate</text>
        <dbReference type="Rhea" id="RHEA:23420"/>
        <dbReference type="ChEBI" id="CHEBI:15377"/>
        <dbReference type="ChEBI" id="CHEBI:16551"/>
        <dbReference type="ChEBI" id="CHEBI:43474"/>
        <dbReference type="ChEBI" id="CHEBI:58429"/>
        <dbReference type="EC" id="3.1.3.12"/>
    </reaction>
</comment>
<dbReference type="SUPFAM" id="SSF56784">
    <property type="entry name" value="HAD-like"/>
    <property type="match status" value="1"/>
</dbReference>